<dbReference type="Proteomes" id="UP000015340">
    <property type="component" value="Unassembled WGS sequence"/>
</dbReference>
<dbReference type="AlphaFoldDB" id="S9RG03"/>
<evidence type="ECO:0000313" key="2">
    <source>
        <dbReference type="Proteomes" id="UP000015340"/>
    </source>
</evidence>
<comment type="caution">
    <text evidence="1">The sequence shown here is derived from an EMBL/GenBank/DDBJ whole genome shotgun (WGS) entry which is preliminary data.</text>
</comment>
<sequence length="434" mass="50874">MRITDNQHRIAKENFITEYPNLSQALLDRTLDNLSKEDNIFIFPNDLKNSSDLERDQKIFETVNQEIKTGNVIGFLGYGQERLTISLRFSDERNDHFLHYLLQKVLNINLTSLDVGLSPEDKLYQLLIYLFPKYLQAALRKGLYKEYQRFFHNDSHVKGVLDVGNHLKKNLPFMGNIAYTTREFTYDNPLMQLIRHAIEYIKTQKSFGALLDNNRETIAEIIRVTPSYKLADRAKIIRENQSKPIRHAYFHEYRKLQELCLMILNREKHGLGYQEQKIHGILFDVSWLWEEYVYTLLPKGFIHPRNKEKLGGISVFSNRERKVFPDFYHKELKIVLDAKYKKLEFTEKGINREDLFQLISYSYILKAEKAGLIFPSMEQSVNSEIGKAAGYGAQLKKWSIRIPQNASSYSAFCKMMENSAEIFKAIIDEEVGRK</sequence>
<dbReference type="RefSeq" id="WP_007522089.1">
    <property type="nucleotide sequence ID" value="NZ_ASXA01000002.1"/>
</dbReference>
<proteinExistence type="predicted"/>
<accession>S9RG03</accession>
<dbReference type="Pfam" id="PF10117">
    <property type="entry name" value="McrBC"/>
    <property type="match status" value="1"/>
</dbReference>
<evidence type="ECO:0000313" key="1">
    <source>
        <dbReference type="EMBL" id="EPX90822.1"/>
    </source>
</evidence>
<dbReference type="PANTHER" id="PTHR38733:SF1">
    <property type="entry name" value="TYPE IV METHYL-DIRECTED RESTRICTION ENZYME ECOKMCRBC"/>
    <property type="match status" value="1"/>
</dbReference>
<organism evidence="1 2">
    <name type="scientific">Streptococcus oralis subsp. tigurinus 2426</name>
    <dbReference type="NCBI Taxonomy" id="1333865"/>
    <lineage>
        <taxon>Bacteria</taxon>
        <taxon>Bacillati</taxon>
        <taxon>Bacillota</taxon>
        <taxon>Bacilli</taxon>
        <taxon>Lactobacillales</taxon>
        <taxon>Streptococcaceae</taxon>
        <taxon>Streptococcus</taxon>
    </lineage>
</organism>
<dbReference type="PANTHER" id="PTHR38733">
    <property type="entry name" value="PROTEIN MCRC"/>
    <property type="match status" value="1"/>
</dbReference>
<reference evidence="1 2" key="1">
    <citation type="journal article" date="2014" name="J. Clin. Microbiol.">
        <title>Characterization of Streptococcus tigurinus Small-Colony Variants Causing Prosthetic Joint Infection by Comparative Whole-Genome Analyses.</title>
        <authorList>
            <person name="Zbinden A."/>
            <person name="Quiblier C."/>
            <person name="Hernandez D."/>
            <person name="Herzog K."/>
            <person name="Bodler P."/>
            <person name="Senn M.M."/>
            <person name="Gizard Y."/>
            <person name="Schrenzel J."/>
            <person name="Francois P."/>
        </authorList>
    </citation>
    <scope>NUCLEOTIDE SEQUENCE [LARGE SCALE GENOMIC DNA]</scope>
    <source>
        <strain evidence="1 2">2426</strain>
    </source>
</reference>
<dbReference type="InterPro" id="IPR019292">
    <property type="entry name" value="McrC"/>
</dbReference>
<dbReference type="EMBL" id="ASXA01000002">
    <property type="protein sequence ID" value="EPX90822.1"/>
    <property type="molecule type" value="Genomic_DNA"/>
</dbReference>
<dbReference type="PATRIC" id="fig|1333865.3.peg.1217"/>
<protein>
    <submittedName>
        <fullName evidence="1">3-isopropylmalate dehydrogenase</fullName>
    </submittedName>
</protein>
<name>S9RG03_STROR</name>
<gene>
    <name evidence="1" type="ORF">L698_06085</name>
</gene>